<dbReference type="SMART" id="SM00065">
    <property type="entry name" value="GAF"/>
    <property type="match status" value="1"/>
</dbReference>
<protein>
    <recommendedName>
        <fullName evidence="1">GAF domain-containing protein</fullName>
    </recommendedName>
</protein>
<organism evidence="2">
    <name type="scientific">marine sediment metagenome</name>
    <dbReference type="NCBI Taxonomy" id="412755"/>
    <lineage>
        <taxon>unclassified sequences</taxon>
        <taxon>metagenomes</taxon>
        <taxon>ecological metagenomes</taxon>
    </lineage>
</organism>
<dbReference type="Pfam" id="PF01590">
    <property type="entry name" value="GAF"/>
    <property type="match status" value="1"/>
</dbReference>
<comment type="caution">
    <text evidence="2">The sequence shown here is derived from an EMBL/GenBank/DDBJ whole genome shotgun (WGS) entry which is preliminary data.</text>
</comment>
<accession>X0VFJ6</accession>
<sequence>MTHSEILGAFLIHYSSEPTGSQPGKGLEPFFDETLPVVQGIANQTATAVENIRLLKSQKEEAYLSVALLQVAQAVVSAQDLNEVMGSIVRITPILVGVDRAAIYLFDKASSTFHLGEAYGFPLTAEEGNTVTPAEFPLLDAVQKEVEVLAIPLSPAEEESSSITEVWGRHDTSSIKKENELLESKDHLLIAFPLFVKEDVLGALLVEERRPVPVDSHTSRDSIWQTREKRLEIITGISQQAAVAIQNDHLQHEMVE</sequence>
<evidence type="ECO:0000313" key="2">
    <source>
        <dbReference type="EMBL" id="GAG17014.1"/>
    </source>
</evidence>
<reference evidence="2" key="1">
    <citation type="journal article" date="2014" name="Front. Microbiol.">
        <title>High frequency of phylogenetically diverse reductive dehalogenase-homologous genes in deep subseafloor sedimentary metagenomes.</title>
        <authorList>
            <person name="Kawai M."/>
            <person name="Futagami T."/>
            <person name="Toyoda A."/>
            <person name="Takaki Y."/>
            <person name="Nishi S."/>
            <person name="Hori S."/>
            <person name="Arai W."/>
            <person name="Tsubouchi T."/>
            <person name="Morono Y."/>
            <person name="Uchiyama I."/>
            <person name="Ito T."/>
            <person name="Fujiyama A."/>
            <person name="Inagaki F."/>
            <person name="Takami H."/>
        </authorList>
    </citation>
    <scope>NUCLEOTIDE SEQUENCE</scope>
    <source>
        <strain evidence="2">Expedition CK06-06</strain>
    </source>
</reference>
<dbReference type="InterPro" id="IPR003018">
    <property type="entry name" value="GAF"/>
</dbReference>
<gene>
    <name evidence="2" type="ORF">S01H1_46861</name>
</gene>
<feature type="non-terminal residue" evidence="2">
    <location>
        <position position="256"/>
    </location>
</feature>
<dbReference type="InterPro" id="IPR029016">
    <property type="entry name" value="GAF-like_dom_sf"/>
</dbReference>
<dbReference type="EMBL" id="BARS01030022">
    <property type="protein sequence ID" value="GAG17014.1"/>
    <property type="molecule type" value="Genomic_DNA"/>
</dbReference>
<dbReference type="Gene3D" id="3.30.450.40">
    <property type="match status" value="1"/>
</dbReference>
<dbReference type="AlphaFoldDB" id="X0VFJ6"/>
<evidence type="ECO:0000259" key="1">
    <source>
        <dbReference type="SMART" id="SM00065"/>
    </source>
</evidence>
<proteinExistence type="predicted"/>
<dbReference type="SUPFAM" id="SSF55781">
    <property type="entry name" value="GAF domain-like"/>
    <property type="match status" value="1"/>
</dbReference>
<feature type="domain" description="GAF" evidence="1">
    <location>
        <begin position="80"/>
        <end position="255"/>
    </location>
</feature>
<name>X0VFJ6_9ZZZZ</name>